<evidence type="ECO:0000256" key="1">
    <source>
        <dbReference type="SAM" id="Coils"/>
    </source>
</evidence>
<dbReference type="Proteomes" id="UP001172684">
    <property type="component" value="Unassembled WGS sequence"/>
</dbReference>
<feature type="compositionally biased region" description="Low complexity" evidence="2">
    <location>
        <begin position="465"/>
        <end position="482"/>
    </location>
</feature>
<sequence length="592" mass="65576">MRASQLWLAIAPLAVALPLAPVLYSDATFNVPCAGCLGSPEHDESLVFDFQAFSLDQACGDSNITLNGFPLTQQWDGIHATGQGSFSAVFEQNETSIAHDLSLSWNSSCLFGRVSNNGAGSYPEDVAQVLQVNVQRIDGRPLESPSGFTISFKPLQNAELLRLEPFPDLTAAGPEFEEDWRNPPTHLRLTPQNFEGNHTDEEDSTSDSSSIEQQIEELRLLEAHAKELDRLIQEKKQQIRGHLQQEAKNLKEEVKQCDSILCVVRVIANKAHGTVRVIYLRFRPSSGPLAYQSRHHHPHGGMMEHDAHHHATWKSQHYAALSGDDDNLPPARPHGSHNPQYAHSSEGPPLDAPSSPINPAVVALAALGSILSCGCLFALVNRCCCSLRRRTDRRARREERRTARLYARSARRQAWRDWWTGRHSRGERDYEEKRALILEQEGRLEEAMQEEIRLLREAHEVVSSIVGGDSGPSSPSGTSGAHSGVGYGPGLSYHPHPHHQHPHSDPPPHHRLPRTNSLPSYTSDVESVNTDPPAYETEEEEDEAGFVADGFREYTPSTTVFTPVSSVLDGSPRQSMDTLGTLGTRGEYEFRG</sequence>
<evidence type="ECO:0000256" key="2">
    <source>
        <dbReference type="SAM" id="MobiDB-lite"/>
    </source>
</evidence>
<evidence type="ECO:0000256" key="3">
    <source>
        <dbReference type="SAM" id="SignalP"/>
    </source>
</evidence>
<reference evidence="4" key="1">
    <citation type="submission" date="2022-10" db="EMBL/GenBank/DDBJ databases">
        <title>Culturing micro-colonial fungi from biological soil crusts in the Mojave desert and describing Neophaeococcomyces mojavensis, and introducing the new genera and species Taxawa tesnikishii.</title>
        <authorList>
            <person name="Kurbessoian T."/>
            <person name="Stajich J.E."/>
        </authorList>
    </citation>
    <scope>NUCLEOTIDE SEQUENCE</scope>
    <source>
        <strain evidence="4">TK_1</strain>
    </source>
</reference>
<accession>A0ABQ9P042</accession>
<evidence type="ECO:0000313" key="4">
    <source>
        <dbReference type="EMBL" id="KAJ9666940.1"/>
    </source>
</evidence>
<feature type="compositionally biased region" description="Polar residues" evidence="2">
    <location>
        <begin position="514"/>
        <end position="529"/>
    </location>
</feature>
<dbReference type="EMBL" id="JAPDRL010000016">
    <property type="protein sequence ID" value="KAJ9666940.1"/>
    <property type="molecule type" value="Genomic_DNA"/>
</dbReference>
<gene>
    <name evidence="4" type="ORF">H2201_003074</name>
</gene>
<feature type="coiled-coil region" evidence="1">
    <location>
        <begin position="430"/>
        <end position="457"/>
    </location>
</feature>
<feature type="region of interest" description="Disordered" evidence="2">
    <location>
        <begin position="563"/>
        <end position="592"/>
    </location>
</feature>
<evidence type="ECO:0000313" key="5">
    <source>
        <dbReference type="Proteomes" id="UP001172684"/>
    </source>
</evidence>
<organism evidence="4 5">
    <name type="scientific">Coniosporium apollinis</name>
    <dbReference type="NCBI Taxonomy" id="61459"/>
    <lineage>
        <taxon>Eukaryota</taxon>
        <taxon>Fungi</taxon>
        <taxon>Dikarya</taxon>
        <taxon>Ascomycota</taxon>
        <taxon>Pezizomycotina</taxon>
        <taxon>Dothideomycetes</taxon>
        <taxon>Dothideomycetes incertae sedis</taxon>
        <taxon>Coniosporium</taxon>
    </lineage>
</organism>
<feature type="signal peptide" evidence="3">
    <location>
        <begin position="1"/>
        <end position="16"/>
    </location>
</feature>
<feature type="chain" id="PRO_5047089183" evidence="3">
    <location>
        <begin position="17"/>
        <end position="592"/>
    </location>
</feature>
<keyword evidence="3" id="KW-0732">Signal</keyword>
<keyword evidence="5" id="KW-1185">Reference proteome</keyword>
<protein>
    <submittedName>
        <fullName evidence="4">Uncharacterized protein</fullName>
    </submittedName>
</protein>
<proteinExistence type="predicted"/>
<feature type="region of interest" description="Disordered" evidence="2">
    <location>
        <begin position="465"/>
        <end position="544"/>
    </location>
</feature>
<keyword evidence="1" id="KW-0175">Coiled coil</keyword>
<feature type="region of interest" description="Disordered" evidence="2">
    <location>
        <begin position="176"/>
        <end position="213"/>
    </location>
</feature>
<feature type="region of interest" description="Disordered" evidence="2">
    <location>
        <begin position="291"/>
        <end position="353"/>
    </location>
</feature>
<comment type="caution">
    <text evidence="4">The sequence shown here is derived from an EMBL/GenBank/DDBJ whole genome shotgun (WGS) entry which is preliminary data.</text>
</comment>
<name>A0ABQ9P042_9PEZI</name>